<evidence type="ECO:0000256" key="3">
    <source>
        <dbReference type="ARBA" id="ARBA00023002"/>
    </source>
</evidence>
<evidence type="ECO:0000259" key="5">
    <source>
        <dbReference type="Pfam" id="PF02867"/>
    </source>
</evidence>
<gene>
    <name evidence="6" type="ORF">US52_C0008G0001</name>
</gene>
<proteinExistence type="predicted"/>
<evidence type="ECO:0000313" key="7">
    <source>
        <dbReference type="Proteomes" id="UP000034852"/>
    </source>
</evidence>
<organism evidence="6 7">
    <name type="scientific">candidate division WS6 bacterium GW2011_GWA2_37_6</name>
    <dbReference type="NCBI Taxonomy" id="1619087"/>
    <lineage>
        <taxon>Bacteria</taxon>
        <taxon>Candidatus Dojkabacteria</taxon>
    </lineage>
</organism>
<dbReference type="Gene3D" id="3.20.70.20">
    <property type="match status" value="1"/>
</dbReference>
<keyword evidence="3" id="KW-0560">Oxidoreductase</keyword>
<protein>
    <submittedName>
        <fullName evidence="6">Ribonucleoside-diphosphate reductase</fullName>
    </submittedName>
</protein>
<dbReference type="Pfam" id="PF02867">
    <property type="entry name" value="Ribonuc_red_lgC"/>
    <property type="match status" value="1"/>
</dbReference>
<dbReference type="SUPFAM" id="SSF51998">
    <property type="entry name" value="PFL-like glycyl radical enzymes"/>
    <property type="match status" value="1"/>
</dbReference>
<feature type="non-terminal residue" evidence="6">
    <location>
        <position position="1"/>
    </location>
</feature>
<sequence>VAVNTRPPSSGNAVIFDTSFSIEPFFAHAYYQNILGGMRIKKINEKLEATLKDYGVIVEDLFEKIFEGHGSIQHIKEIPQKVKKLFLTAHEIPWQDHLKMQAAWQKHIDNAITKTINMPTEVTVDDVQKAYMMAWDMGCKGITIYRDRTKKDQVIEFGDQKRQKSMRELKAGDDCPECAANLISAEGCIKCLSCNFSLCKL</sequence>
<comment type="cofactor">
    <cofactor evidence="1">
        <name>adenosylcob(III)alamin</name>
        <dbReference type="ChEBI" id="CHEBI:18408"/>
    </cofactor>
</comment>
<dbReference type="PANTHER" id="PTHR43371:SF1">
    <property type="entry name" value="RIBONUCLEOSIDE-DIPHOSPHATE REDUCTASE"/>
    <property type="match status" value="1"/>
</dbReference>
<name>A0A0G0H1V3_9BACT</name>
<dbReference type="Proteomes" id="UP000034852">
    <property type="component" value="Unassembled WGS sequence"/>
</dbReference>
<accession>A0A0G0H1V3</accession>
<dbReference type="AlphaFoldDB" id="A0A0G0H1V3"/>
<evidence type="ECO:0000256" key="1">
    <source>
        <dbReference type="ARBA" id="ARBA00001922"/>
    </source>
</evidence>
<evidence type="ECO:0000256" key="4">
    <source>
        <dbReference type="ARBA" id="ARBA00023285"/>
    </source>
</evidence>
<dbReference type="EMBL" id="LBTH01000008">
    <property type="protein sequence ID" value="KKQ36102.1"/>
    <property type="molecule type" value="Genomic_DNA"/>
</dbReference>
<keyword evidence="2" id="KW-0846">Cobalamin</keyword>
<reference evidence="6 7" key="1">
    <citation type="journal article" date="2015" name="Nature">
        <title>rRNA introns, odd ribosomes, and small enigmatic genomes across a large radiation of phyla.</title>
        <authorList>
            <person name="Brown C.T."/>
            <person name="Hug L.A."/>
            <person name="Thomas B.C."/>
            <person name="Sharon I."/>
            <person name="Castelle C.J."/>
            <person name="Singh A."/>
            <person name="Wilkins M.J."/>
            <person name="Williams K.H."/>
            <person name="Banfield J.F."/>
        </authorList>
    </citation>
    <scope>NUCLEOTIDE SEQUENCE [LARGE SCALE GENOMIC DNA]</scope>
</reference>
<keyword evidence="4" id="KW-0170">Cobalt</keyword>
<dbReference type="InterPro" id="IPR050862">
    <property type="entry name" value="RdRp_reductase_class-2"/>
</dbReference>
<dbReference type="PANTHER" id="PTHR43371">
    <property type="entry name" value="VITAMIN B12-DEPENDENT RIBONUCLEOTIDE REDUCTASE"/>
    <property type="match status" value="1"/>
</dbReference>
<feature type="domain" description="Ribonucleotide reductase large subunit C-terminal" evidence="5">
    <location>
        <begin position="7"/>
        <end position="145"/>
    </location>
</feature>
<evidence type="ECO:0000313" key="6">
    <source>
        <dbReference type="EMBL" id="KKQ36102.1"/>
    </source>
</evidence>
<dbReference type="PATRIC" id="fig|1619087.5.peg.112"/>
<dbReference type="GO" id="GO:0004748">
    <property type="term" value="F:ribonucleoside-diphosphate reductase activity, thioredoxin disulfide as acceptor"/>
    <property type="evidence" value="ECO:0007669"/>
    <property type="project" value="TreeGrafter"/>
</dbReference>
<dbReference type="InterPro" id="IPR000788">
    <property type="entry name" value="RNR_lg_C"/>
</dbReference>
<comment type="caution">
    <text evidence="6">The sequence shown here is derived from an EMBL/GenBank/DDBJ whole genome shotgun (WGS) entry which is preliminary data.</text>
</comment>
<dbReference type="GO" id="GO:0031419">
    <property type="term" value="F:cobalamin binding"/>
    <property type="evidence" value="ECO:0007669"/>
    <property type="project" value="UniProtKB-KW"/>
</dbReference>
<evidence type="ECO:0000256" key="2">
    <source>
        <dbReference type="ARBA" id="ARBA00022628"/>
    </source>
</evidence>